<keyword evidence="6" id="KW-1185">Reference proteome</keyword>
<gene>
    <name evidence="5" type="ORF">Q4I31_002132</name>
</gene>
<dbReference type="InterPro" id="IPR033469">
    <property type="entry name" value="CYTH-like_dom_sf"/>
</dbReference>
<dbReference type="Gene3D" id="3.20.100.10">
    <property type="entry name" value="mRNA triphosphatase Cet1-like"/>
    <property type="match status" value="1"/>
</dbReference>
<dbReference type="GO" id="GO:0140818">
    <property type="term" value="F:mRNA 5'-triphosphate monophosphatase activity"/>
    <property type="evidence" value="ECO:0007669"/>
    <property type="project" value="UniProtKB-EC"/>
</dbReference>
<keyword evidence="2" id="KW-0378">Hydrolase</keyword>
<dbReference type="GO" id="GO:0006397">
    <property type="term" value="P:mRNA processing"/>
    <property type="evidence" value="ECO:0007669"/>
    <property type="project" value="UniProtKB-KW"/>
</dbReference>
<comment type="caution">
    <text evidence="5">The sequence shown here is derived from an EMBL/GenBank/DDBJ whole genome shotgun (WGS) entry which is preliminary data.</text>
</comment>
<protein>
    <recommendedName>
        <fullName evidence="3">mRNA 5'-phosphatase</fullName>
        <ecNumber evidence="3">3.6.1.74</ecNumber>
    </recommendedName>
</protein>
<dbReference type="AlphaFoldDB" id="A0AAW3AQA4"/>
<dbReference type="GO" id="GO:0004651">
    <property type="term" value="F:polynucleotide 5'-phosphatase activity"/>
    <property type="evidence" value="ECO:0007669"/>
    <property type="project" value="InterPro"/>
</dbReference>
<evidence type="ECO:0000256" key="4">
    <source>
        <dbReference type="ARBA" id="ARBA00047740"/>
    </source>
</evidence>
<evidence type="ECO:0000256" key="2">
    <source>
        <dbReference type="ARBA" id="ARBA00022801"/>
    </source>
</evidence>
<evidence type="ECO:0000256" key="3">
    <source>
        <dbReference type="ARBA" id="ARBA00035028"/>
    </source>
</evidence>
<evidence type="ECO:0000256" key="1">
    <source>
        <dbReference type="ARBA" id="ARBA00022664"/>
    </source>
</evidence>
<keyword evidence="1" id="KW-0507">mRNA processing</keyword>
<proteinExistence type="predicted"/>
<name>A0AAW3AQA4_9TRYP</name>
<sequence>MRGLQRVPRYRDPLVRNVARVLLRGLQEQHHAPSLTRVELEVRLGSILAHTRARQLDIPIAVASPALIDETARNIYQFHAGISQPLLYGMQVALLEADLAARHDMDPQSGKVDVHVFLSNGKRLRCRYQRLHEVAPTMRADSVKAPALNSSGAPLYNPLSLTHGITVLSAETKSRLAVVDMCCPGWCADVRFALSKEATVPVELTDATNERAKASRFRSRMCIPVGPFFSIQITQSTLSQDVWWYPPPNMRSYLDKDVGAPSSPAAVTGTTTFGVGSVIPTPALFFPERRAERVGRSDTQTATFEVEVEINLPALLREWKRIYGGAAASAYLSTSALVDTTCAGTAILGDASLKPPTTMATRDDGADMYATVLAEREDPYLLRVAEEVMAVVQLLTKVRVVE</sequence>
<dbReference type="SUPFAM" id="SSF55154">
    <property type="entry name" value="CYTH-like phosphatases"/>
    <property type="match status" value="1"/>
</dbReference>
<accession>A0AAW3AQA4</accession>
<dbReference type="Proteomes" id="UP001500131">
    <property type="component" value="Unassembled WGS sequence"/>
</dbReference>
<dbReference type="InterPro" id="IPR037009">
    <property type="entry name" value="mRNA_triPase_Cet1_sf"/>
</dbReference>
<reference evidence="5 6" key="1">
    <citation type="submission" date="2024-02" db="EMBL/GenBank/DDBJ databases">
        <title>FIRST GENOME SEQUENCES OF Leishmania (Viannia) shawi, Leishmania (Viannia) lindenbergi AND Leishmania (Viannia) utingensis.</title>
        <authorList>
            <person name="Resadore F."/>
            <person name="Custodio M.G.F."/>
            <person name="Boite M.C."/>
            <person name="Cupolillo E."/>
            <person name="Ferreira G.E.M."/>
        </authorList>
    </citation>
    <scope>NUCLEOTIDE SEQUENCE [LARGE SCALE GENOMIC DNA]</scope>
    <source>
        <strain evidence="5 6">MHOM/BR/1966/M15733</strain>
    </source>
</reference>
<evidence type="ECO:0000313" key="6">
    <source>
        <dbReference type="Proteomes" id="UP001500131"/>
    </source>
</evidence>
<dbReference type="EC" id="3.6.1.74" evidence="3"/>
<organism evidence="5 6">
    <name type="scientific">Leishmania lindenbergi</name>
    <dbReference type="NCBI Taxonomy" id="651832"/>
    <lineage>
        <taxon>Eukaryota</taxon>
        <taxon>Discoba</taxon>
        <taxon>Euglenozoa</taxon>
        <taxon>Kinetoplastea</taxon>
        <taxon>Metakinetoplastina</taxon>
        <taxon>Trypanosomatida</taxon>
        <taxon>Trypanosomatidae</taxon>
        <taxon>Leishmaniinae</taxon>
        <taxon>Leishmania</taxon>
    </lineage>
</organism>
<evidence type="ECO:0000313" key="5">
    <source>
        <dbReference type="EMBL" id="KAL0509676.1"/>
    </source>
</evidence>
<comment type="catalytic activity">
    <reaction evidence="4">
        <text>a 5'-end triphospho-ribonucleoside in mRNA + H2O = a 5'-end diphospho-ribonucleoside in mRNA + phosphate + H(+)</text>
        <dbReference type="Rhea" id="RHEA:67004"/>
        <dbReference type="Rhea" id="RHEA-COMP:17164"/>
        <dbReference type="Rhea" id="RHEA-COMP:17165"/>
        <dbReference type="ChEBI" id="CHEBI:15377"/>
        <dbReference type="ChEBI" id="CHEBI:15378"/>
        <dbReference type="ChEBI" id="CHEBI:43474"/>
        <dbReference type="ChEBI" id="CHEBI:167616"/>
        <dbReference type="ChEBI" id="CHEBI:167618"/>
        <dbReference type="EC" id="3.6.1.74"/>
    </reaction>
    <physiologicalReaction direction="left-to-right" evidence="4">
        <dbReference type="Rhea" id="RHEA:67005"/>
    </physiologicalReaction>
</comment>
<dbReference type="EMBL" id="JBAMZK010000015">
    <property type="protein sequence ID" value="KAL0509676.1"/>
    <property type="molecule type" value="Genomic_DNA"/>
</dbReference>